<dbReference type="EMBL" id="CP003539">
    <property type="protein sequence ID" value="AFX99147.1"/>
    <property type="molecule type" value="Genomic_DNA"/>
</dbReference>
<proteinExistence type="predicted"/>
<dbReference type="Proteomes" id="UP000010077">
    <property type="component" value="Chromosome"/>
</dbReference>
<sequence length="46" mass="5558">MYRLKNFNLMNYSQLTIISNNLIILIHKNALNNNSKIFNKNLKWFT</sequence>
<evidence type="ECO:0000313" key="1">
    <source>
        <dbReference type="EMBL" id="AFX99147.1"/>
    </source>
</evidence>
<evidence type="ECO:0000313" key="2">
    <source>
        <dbReference type="Proteomes" id="UP000010077"/>
    </source>
</evidence>
<protein>
    <submittedName>
        <fullName evidence="1">Uncharacterized protein</fullName>
    </submittedName>
</protein>
<reference evidence="1 2" key="1">
    <citation type="journal article" date="2012" name="Proc. Natl. Acad. Sci. U.S.A.">
        <title>Genome streamlining and chemical defense in a coral reef symbiosis.</title>
        <authorList>
            <person name="Kwan J.C."/>
            <person name="Donia M.S."/>
            <person name="Han A.W."/>
            <person name="Hirose E."/>
            <person name="Haygood M.G."/>
            <person name="Schmidt E.W."/>
        </authorList>
    </citation>
    <scope>NUCLEOTIDE SEQUENCE [LARGE SCALE GENOMIC DNA]</scope>
    <source>
        <strain evidence="1 2">L2</strain>
    </source>
</reference>
<keyword evidence="2" id="KW-1185">Reference proteome</keyword>
<dbReference type="HOGENOM" id="CLU_3181444_0_0_5"/>
<dbReference type="KEGG" id="thal:A1OE_966"/>
<name>K7YNM9_9PROT</name>
<accession>K7YNM9</accession>
<dbReference type="STRING" id="1193729.A1OE_966"/>
<gene>
    <name evidence="1" type="ORF">A1OE_966</name>
</gene>
<organism evidence="1 2">
    <name type="scientific">Candidatus Endolissoclinum faulkneri L2</name>
    <dbReference type="NCBI Taxonomy" id="1193729"/>
    <lineage>
        <taxon>Bacteria</taxon>
        <taxon>Pseudomonadati</taxon>
        <taxon>Pseudomonadota</taxon>
        <taxon>Alphaproteobacteria</taxon>
        <taxon>Rhodospirillales</taxon>
        <taxon>Rhodospirillaceae</taxon>
        <taxon>Candidatus Endolissoclinum</taxon>
    </lineage>
</organism>
<dbReference type="AlphaFoldDB" id="K7YNM9"/>